<evidence type="ECO:0000256" key="1">
    <source>
        <dbReference type="ARBA" id="ARBA00023235"/>
    </source>
</evidence>
<accession>A0A517ZLF4</accession>
<evidence type="ECO:0000256" key="3">
    <source>
        <dbReference type="ARBA" id="ARBA00038858"/>
    </source>
</evidence>
<dbReference type="Gene3D" id="3.40.50.2000">
    <property type="entry name" value="Glycogen Phosphorylase B"/>
    <property type="match status" value="2"/>
</dbReference>
<dbReference type="NCBIfam" id="TIGR00236">
    <property type="entry name" value="wecB"/>
    <property type="match status" value="1"/>
</dbReference>
<feature type="coiled-coil region" evidence="5">
    <location>
        <begin position="178"/>
        <end position="205"/>
    </location>
</feature>
<dbReference type="CDD" id="cd03786">
    <property type="entry name" value="GTB_UDP-GlcNAc_2-Epimerase"/>
    <property type="match status" value="1"/>
</dbReference>
<evidence type="ECO:0000256" key="5">
    <source>
        <dbReference type="SAM" id="Coils"/>
    </source>
</evidence>
<protein>
    <recommendedName>
        <fullName evidence="3">UDP-N-acetylglucosamine 2-epimerase (non-hydrolyzing)</fullName>
        <ecNumber evidence="3">5.1.3.14</ecNumber>
    </recommendedName>
</protein>
<evidence type="ECO:0000313" key="7">
    <source>
        <dbReference type="EMBL" id="QDU43320.1"/>
    </source>
</evidence>
<dbReference type="Proteomes" id="UP000319383">
    <property type="component" value="Chromosome"/>
</dbReference>
<dbReference type="InterPro" id="IPR029767">
    <property type="entry name" value="WecB-like"/>
</dbReference>
<dbReference type="GO" id="GO:0008761">
    <property type="term" value="F:UDP-N-acetylglucosamine 2-epimerase activity"/>
    <property type="evidence" value="ECO:0007669"/>
    <property type="project" value="UniProtKB-EC"/>
</dbReference>
<feature type="domain" description="UDP-N-acetylglucosamine 2-epimerase" evidence="6">
    <location>
        <begin position="27"/>
        <end position="367"/>
    </location>
</feature>
<reference evidence="7 8" key="1">
    <citation type="submission" date="2019-02" db="EMBL/GenBank/DDBJ databases">
        <title>Deep-cultivation of Planctomycetes and their phenomic and genomic characterization uncovers novel biology.</title>
        <authorList>
            <person name="Wiegand S."/>
            <person name="Jogler M."/>
            <person name="Boedeker C."/>
            <person name="Pinto D."/>
            <person name="Vollmers J."/>
            <person name="Rivas-Marin E."/>
            <person name="Kohn T."/>
            <person name="Peeters S.H."/>
            <person name="Heuer A."/>
            <person name="Rast P."/>
            <person name="Oberbeckmann S."/>
            <person name="Bunk B."/>
            <person name="Jeske O."/>
            <person name="Meyerdierks A."/>
            <person name="Storesund J.E."/>
            <person name="Kallscheuer N."/>
            <person name="Luecker S."/>
            <person name="Lage O.M."/>
            <person name="Pohl T."/>
            <person name="Merkel B.J."/>
            <person name="Hornburger P."/>
            <person name="Mueller R.-W."/>
            <person name="Bruemmer F."/>
            <person name="Labrenz M."/>
            <person name="Spormann A.M."/>
            <person name="Op den Camp H."/>
            <person name="Overmann J."/>
            <person name="Amann R."/>
            <person name="Jetten M.S.M."/>
            <person name="Mascher T."/>
            <person name="Medema M.H."/>
            <person name="Devos D.P."/>
            <person name="Kaster A.-K."/>
            <person name="Ovreas L."/>
            <person name="Rohde M."/>
            <person name="Galperin M.Y."/>
            <person name="Jogler C."/>
        </authorList>
    </citation>
    <scope>NUCLEOTIDE SEQUENCE [LARGE SCALE GENOMIC DNA]</scope>
    <source>
        <strain evidence="7 8">Mal52</strain>
    </source>
</reference>
<gene>
    <name evidence="7" type="primary">wecB</name>
    <name evidence="7" type="ORF">Mal52_17920</name>
</gene>
<name>A0A517ZLF4_9PLAN</name>
<dbReference type="PANTHER" id="PTHR43174">
    <property type="entry name" value="UDP-N-ACETYLGLUCOSAMINE 2-EPIMERASE"/>
    <property type="match status" value="1"/>
</dbReference>
<keyword evidence="5" id="KW-0175">Coiled coil</keyword>
<dbReference type="RefSeq" id="WP_145375442.1">
    <property type="nucleotide sequence ID" value="NZ_CP036276.1"/>
</dbReference>
<dbReference type="EMBL" id="CP036276">
    <property type="protein sequence ID" value="QDU43320.1"/>
    <property type="molecule type" value="Genomic_DNA"/>
</dbReference>
<dbReference type="EC" id="5.1.3.14" evidence="3"/>
<organism evidence="7 8">
    <name type="scientific">Symmachiella dynata</name>
    <dbReference type="NCBI Taxonomy" id="2527995"/>
    <lineage>
        <taxon>Bacteria</taxon>
        <taxon>Pseudomonadati</taxon>
        <taxon>Planctomycetota</taxon>
        <taxon>Planctomycetia</taxon>
        <taxon>Planctomycetales</taxon>
        <taxon>Planctomycetaceae</taxon>
        <taxon>Symmachiella</taxon>
    </lineage>
</organism>
<sequence length="384" mass="42317">MNRLRPLLIVGTRPEAIKMSPVIKECRDRPREIDAIVCSTGQHREMLQQVADYFEIKIDLDLGLMRPNQTLAGLTARCLTGLEDAINKYNPDCVVAQGDTTTVMAASLAAFYHRIPFVHVEAGLRTGDLQAPWPEEMNRRVAGIVADLHCAPTQRAADALLSEGTRPDIVQVSGNTVIDALLWTVARERNNAEQWEEKYAFLQDRRMVLITGHRRENFGGGFENICQAISTLAADFPETDFVYPVHLNPNVQAPVKSVLGALSNVHLVAPAPYPEFVWLMDRSSVILTDSGGVQEEAPSLKKPVLVMRDTTERPEAVESGAVELVGTSIEAITQGVSTLLSDAAEYSKRQIDDNPYGDGRAARRIVDGMLAMSWQSTQTLRRAG</sequence>
<keyword evidence="8" id="KW-1185">Reference proteome</keyword>
<dbReference type="SUPFAM" id="SSF53756">
    <property type="entry name" value="UDP-Glycosyltransferase/glycogen phosphorylase"/>
    <property type="match status" value="1"/>
</dbReference>
<keyword evidence="1 4" id="KW-0413">Isomerase</keyword>
<evidence type="ECO:0000256" key="4">
    <source>
        <dbReference type="RuleBase" id="RU003513"/>
    </source>
</evidence>
<evidence type="ECO:0000313" key="8">
    <source>
        <dbReference type="Proteomes" id="UP000319383"/>
    </source>
</evidence>
<comment type="similarity">
    <text evidence="2 4">Belongs to the UDP-N-acetylglucosamine 2-epimerase family.</text>
</comment>
<dbReference type="InterPro" id="IPR003331">
    <property type="entry name" value="UDP_GlcNAc_Epimerase_2_dom"/>
</dbReference>
<dbReference type="PANTHER" id="PTHR43174:SF2">
    <property type="entry name" value="UDP-N-ACETYLGLUCOSAMINE 2-EPIMERASE"/>
    <property type="match status" value="1"/>
</dbReference>
<evidence type="ECO:0000256" key="2">
    <source>
        <dbReference type="ARBA" id="ARBA00038209"/>
    </source>
</evidence>
<evidence type="ECO:0000259" key="6">
    <source>
        <dbReference type="Pfam" id="PF02350"/>
    </source>
</evidence>
<dbReference type="Pfam" id="PF02350">
    <property type="entry name" value="Epimerase_2"/>
    <property type="match status" value="1"/>
</dbReference>
<dbReference type="AlphaFoldDB" id="A0A517ZLF4"/>
<proteinExistence type="inferred from homology"/>
<dbReference type="KEGG" id="sdyn:Mal52_17920"/>